<feature type="region of interest" description="Disordered" evidence="1">
    <location>
        <begin position="261"/>
        <end position="334"/>
    </location>
</feature>
<gene>
    <name evidence="2" type="ORF">GOMPHAMPRED_001241</name>
</gene>
<dbReference type="AlphaFoldDB" id="A0A8H3IE29"/>
<dbReference type="Proteomes" id="UP000664169">
    <property type="component" value="Unassembled WGS sequence"/>
</dbReference>
<reference evidence="2" key="1">
    <citation type="submission" date="2021-03" db="EMBL/GenBank/DDBJ databases">
        <authorList>
            <person name="Tagirdzhanova G."/>
        </authorList>
    </citation>
    <scope>NUCLEOTIDE SEQUENCE</scope>
</reference>
<evidence type="ECO:0000256" key="1">
    <source>
        <dbReference type="SAM" id="MobiDB-lite"/>
    </source>
</evidence>
<name>A0A8H3IE29_9LECA</name>
<evidence type="ECO:0000313" key="2">
    <source>
        <dbReference type="EMBL" id="CAF9917395.1"/>
    </source>
</evidence>
<sequence length="334" mass="39628">MDELRMMGFKDSTIHFFKWDSSDKSFEGQFRYLRRLTEEDFRRTDAAYHWREERDIEMGFRSREDVEKERATTALNKAFIDNIRKGALEADHEYEELVDDAICRQCEGTTESLYWKTRIDTRVCECYPSDDEAALPSPPQTPARSTDDQKLFDGKLDVSNRQWLKERGLMELRGPYRVQFEDYSCWREARIKFFQMSMKPMMEEIQLDQSTTTHTDRDEPTKRRICGLNRWVFWEIWSLHSDSSGRLTRSQNSTEFFELDPHNHPQIIERMPPKILESGSKDGRNKRKCRSPNLSSRVSKTYKKSPDRKRLPRRLRSIGSVSGLAEQHPSTLKR</sequence>
<feature type="region of interest" description="Disordered" evidence="1">
    <location>
        <begin position="131"/>
        <end position="150"/>
    </location>
</feature>
<evidence type="ECO:0000313" key="3">
    <source>
        <dbReference type="Proteomes" id="UP000664169"/>
    </source>
</evidence>
<protein>
    <submittedName>
        <fullName evidence="2">Uncharacterized protein</fullName>
    </submittedName>
</protein>
<dbReference type="EMBL" id="CAJPDQ010000012">
    <property type="protein sequence ID" value="CAF9917395.1"/>
    <property type="molecule type" value="Genomic_DNA"/>
</dbReference>
<accession>A0A8H3IE29</accession>
<organism evidence="2 3">
    <name type="scientific">Gomphillus americanus</name>
    <dbReference type="NCBI Taxonomy" id="1940652"/>
    <lineage>
        <taxon>Eukaryota</taxon>
        <taxon>Fungi</taxon>
        <taxon>Dikarya</taxon>
        <taxon>Ascomycota</taxon>
        <taxon>Pezizomycotina</taxon>
        <taxon>Lecanoromycetes</taxon>
        <taxon>OSLEUM clade</taxon>
        <taxon>Ostropomycetidae</taxon>
        <taxon>Ostropales</taxon>
        <taxon>Graphidaceae</taxon>
        <taxon>Gomphilloideae</taxon>
        <taxon>Gomphillus</taxon>
    </lineage>
</organism>
<proteinExistence type="predicted"/>
<keyword evidence="3" id="KW-1185">Reference proteome</keyword>
<comment type="caution">
    <text evidence="2">The sequence shown here is derived from an EMBL/GenBank/DDBJ whole genome shotgun (WGS) entry which is preliminary data.</text>
</comment>